<dbReference type="AlphaFoldDB" id="A0A8J3A0L2"/>
<reference evidence="2" key="2">
    <citation type="submission" date="2020-09" db="EMBL/GenBank/DDBJ databases">
        <authorList>
            <person name="Sun Q."/>
            <person name="Zhou Y."/>
        </authorList>
    </citation>
    <scope>NUCLEOTIDE SEQUENCE</scope>
    <source>
        <strain evidence="2">CGMCC 1.12777</strain>
    </source>
</reference>
<dbReference type="Gene3D" id="1.20.1500.10">
    <property type="entry name" value="YheA/YmcA-like"/>
    <property type="match status" value="1"/>
</dbReference>
<gene>
    <name evidence="2" type="primary">yheA</name>
    <name evidence="2" type="ORF">GCM10007096_39460</name>
</gene>
<dbReference type="SUPFAM" id="SSF158622">
    <property type="entry name" value="YheA/YmcA-like"/>
    <property type="match status" value="1"/>
</dbReference>
<dbReference type="InterPro" id="IPR023378">
    <property type="entry name" value="YheA/YmcA-like_dom_sf"/>
</dbReference>
<evidence type="ECO:0000256" key="1">
    <source>
        <dbReference type="HAMAP-Rule" id="MF_01526"/>
    </source>
</evidence>
<dbReference type="HAMAP" id="MF_01526">
    <property type="entry name" value="UPF0342"/>
    <property type="match status" value="1"/>
</dbReference>
<dbReference type="Proteomes" id="UP000656813">
    <property type="component" value="Unassembled WGS sequence"/>
</dbReference>
<evidence type="ECO:0000313" key="2">
    <source>
        <dbReference type="EMBL" id="GGH88045.1"/>
    </source>
</evidence>
<dbReference type="Pfam" id="PF06133">
    <property type="entry name" value="Com_YlbF"/>
    <property type="match status" value="1"/>
</dbReference>
<dbReference type="RefSeq" id="WP_188499099.1">
    <property type="nucleotide sequence ID" value="NZ_BMFV01000046.1"/>
</dbReference>
<dbReference type="InterPro" id="IPR010368">
    <property type="entry name" value="Com_YlbF"/>
</dbReference>
<reference evidence="2" key="1">
    <citation type="journal article" date="2014" name="Int. J. Syst. Evol. Microbiol.">
        <title>Complete genome sequence of Corynebacterium casei LMG S-19264T (=DSM 44701T), isolated from a smear-ripened cheese.</title>
        <authorList>
            <consortium name="US DOE Joint Genome Institute (JGI-PGF)"/>
            <person name="Walter F."/>
            <person name="Albersmeier A."/>
            <person name="Kalinowski J."/>
            <person name="Ruckert C."/>
        </authorList>
    </citation>
    <scope>NUCLEOTIDE SEQUENCE</scope>
    <source>
        <strain evidence="2">CGMCC 1.12777</strain>
    </source>
</reference>
<protein>
    <recommendedName>
        <fullName evidence="1">UPF0342 protein GCM10007096_39460</fullName>
    </recommendedName>
</protein>
<sequence>MANLYDVAYDLEKAIRESNEYNVLKKAHEEIEKDESAKQLFANFRQLQMTLQQKQMQGEQLTEEEANQANQQFQLVQQHPLISTLMNAEQHMSNLFNDMNKIIAKPLDELYGQEG</sequence>
<name>A0A8J3A0L2_9BACL</name>
<dbReference type="EMBL" id="BMFV01000046">
    <property type="protein sequence ID" value="GGH88045.1"/>
    <property type="molecule type" value="Genomic_DNA"/>
</dbReference>
<proteinExistence type="inferred from homology"/>
<organism evidence="2 3">
    <name type="scientific">Pullulanibacillus pueri</name>
    <dbReference type="NCBI Taxonomy" id="1437324"/>
    <lineage>
        <taxon>Bacteria</taxon>
        <taxon>Bacillati</taxon>
        <taxon>Bacillota</taxon>
        <taxon>Bacilli</taxon>
        <taxon>Bacillales</taxon>
        <taxon>Sporolactobacillaceae</taxon>
        <taxon>Pullulanibacillus</taxon>
    </lineage>
</organism>
<comment type="similarity">
    <text evidence="1">Belongs to the UPF0342 family.</text>
</comment>
<keyword evidence="3" id="KW-1185">Reference proteome</keyword>
<comment type="caution">
    <text evidence="2">The sequence shown here is derived from an EMBL/GenBank/DDBJ whole genome shotgun (WGS) entry which is preliminary data.</text>
</comment>
<accession>A0A8J3A0L2</accession>
<evidence type="ECO:0000313" key="3">
    <source>
        <dbReference type="Proteomes" id="UP000656813"/>
    </source>
</evidence>